<name>A0AAD4BID5_BOLED</name>
<keyword evidence="2" id="KW-1185">Reference proteome</keyword>
<comment type="caution">
    <text evidence="1">The sequence shown here is derived from an EMBL/GenBank/DDBJ whole genome shotgun (WGS) entry which is preliminary data.</text>
</comment>
<dbReference type="EMBL" id="WHUW01000046">
    <property type="protein sequence ID" value="KAF8431774.1"/>
    <property type="molecule type" value="Genomic_DNA"/>
</dbReference>
<reference evidence="1" key="2">
    <citation type="journal article" date="2020" name="Nat. Commun.">
        <title>Large-scale genome sequencing of mycorrhizal fungi provides insights into the early evolution of symbiotic traits.</title>
        <authorList>
            <person name="Miyauchi S."/>
            <person name="Kiss E."/>
            <person name="Kuo A."/>
            <person name="Drula E."/>
            <person name="Kohler A."/>
            <person name="Sanchez-Garcia M."/>
            <person name="Morin E."/>
            <person name="Andreopoulos B."/>
            <person name="Barry K.W."/>
            <person name="Bonito G."/>
            <person name="Buee M."/>
            <person name="Carver A."/>
            <person name="Chen C."/>
            <person name="Cichocki N."/>
            <person name="Clum A."/>
            <person name="Culley D."/>
            <person name="Crous P.W."/>
            <person name="Fauchery L."/>
            <person name="Girlanda M."/>
            <person name="Hayes R.D."/>
            <person name="Keri Z."/>
            <person name="LaButti K."/>
            <person name="Lipzen A."/>
            <person name="Lombard V."/>
            <person name="Magnuson J."/>
            <person name="Maillard F."/>
            <person name="Murat C."/>
            <person name="Nolan M."/>
            <person name="Ohm R.A."/>
            <person name="Pangilinan J."/>
            <person name="Pereira M.F."/>
            <person name="Perotto S."/>
            <person name="Peter M."/>
            <person name="Pfister S."/>
            <person name="Riley R."/>
            <person name="Sitrit Y."/>
            <person name="Stielow J.B."/>
            <person name="Szollosi G."/>
            <person name="Zifcakova L."/>
            <person name="Stursova M."/>
            <person name="Spatafora J.W."/>
            <person name="Tedersoo L."/>
            <person name="Vaario L.M."/>
            <person name="Yamada A."/>
            <person name="Yan M."/>
            <person name="Wang P."/>
            <person name="Xu J."/>
            <person name="Bruns T."/>
            <person name="Baldrian P."/>
            <person name="Vilgalys R."/>
            <person name="Dunand C."/>
            <person name="Henrissat B."/>
            <person name="Grigoriev I.V."/>
            <person name="Hibbett D."/>
            <person name="Nagy L.G."/>
            <person name="Martin F.M."/>
        </authorList>
    </citation>
    <scope>NUCLEOTIDE SEQUENCE</scope>
    <source>
        <strain evidence="1">BED1</strain>
    </source>
</reference>
<evidence type="ECO:0000313" key="1">
    <source>
        <dbReference type="EMBL" id="KAF8431774.1"/>
    </source>
</evidence>
<dbReference type="AlphaFoldDB" id="A0AAD4BID5"/>
<proteinExistence type="predicted"/>
<protein>
    <submittedName>
        <fullName evidence="1">Uncharacterized protein</fullName>
    </submittedName>
</protein>
<gene>
    <name evidence="1" type="ORF">L210DRAFT_645526</name>
</gene>
<dbReference type="Proteomes" id="UP001194468">
    <property type="component" value="Unassembled WGS sequence"/>
</dbReference>
<reference evidence="1" key="1">
    <citation type="submission" date="2019-10" db="EMBL/GenBank/DDBJ databases">
        <authorList>
            <consortium name="DOE Joint Genome Institute"/>
            <person name="Kuo A."/>
            <person name="Miyauchi S."/>
            <person name="Kiss E."/>
            <person name="Drula E."/>
            <person name="Kohler A."/>
            <person name="Sanchez-Garcia M."/>
            <person name="Andreopoulos B."/>
            <person name="Barry K.W."/>
            <person name="Bonito G."/>
            <person name="Buee M."/>
            <person name="Carver A."/>
            <person name="Chen C."/>
            <person name="Cichocki N."/>
            <person name="Clum A."/>
            <person name="Culley D."/>
            <person name="Crous P.W."/>
            <person name="Fauchery L."/>
            <person name="Girlanda M."/>
            <person name="Hayes R."/>
            <person name="Keri Z."/>
            <person name="LaButti K."/>
            <person name="Lipzen A."/>
            <person name="Lombard V."/>
            <person name="Magnuson J."/>
            <person name="Maillard F."/>
            <person name="Morin E."/>
            <person name="Murat C."/>
            <person name="Nolan M."/>
            <person name="Ohm R."/>
            <person name="Pangilinan J."/>
            <person name="Pereira M."/>
            <person name="Perotto S."/>
            <person name="Peter M."/>
            <person name="Riley R."/>
            <person name="Sitrit Y."/>
            <person name="Stielow B."/>
            <person name="Szollosi G."/>
            <person name="Zifcakova L."/>
            <person name="Stursova M."/>
            <person name="Spatafora J.W."/>
            <person name="Tedersoo L."/>
            <person name="Vaario L.-M."/>
            <person name="Yamada A."/>
            <person name="Yan M."/>
            <person name="Wang P."/>
            <person name="Xu J."/>
            <person name="Bruns T."/>
            <person name="Baldrian P."/>
            <person name="Vilgalys R."/>
            <person name="Henrissat B."/>
            <person name="Grigoriev I.V."/>
            <person name="Hibbett D."/>
            <person name="Nagy L.G."/>
            <person name="Martin F.M."/>
        </authorList>
    </citation>
    <scope>NUCLEOTIDE SEQUENCE</scope>
    <source>
        <strain evidence="1">BED1</strain>
    </source>
</reference>
<evidence type="ECO:0000313" key="2">
    <source>
        <dbReference type="Proteomes" id="UP001194468"/>
    </source>
</evidence>
<accession>A0AAD4BID5</accession>
<sequence length="164" mass="18064">MTHDSTISDSIQTRLNSIIAHPPHSHPLISSRTWKQWIDTCGNDPPNILLTYFLIPPPGAPPDKQNDVQRCGRIAGRHVHTFGSCTFPSMRRVLLSETRSCVPLSLAAFIKASSAFFLSLKALSSSSSSFFSFLAAFKGFSFPPCRDIQTLLILLCPQLAFKAT</sequence>
<organism evidence="1 2">
    <name type="scientific">Boletus edulis BED1</name>
    <dbReference type="NCBI Taxonomy" id="1328754"/>
    <lineage>
        <taxon>Eukaryota</taxon>
        <taxon>Fungi</taxon>
        <taxon>Dikarya</taxon>
        <taxon>Basidiomycota</taxon>
        <taxon>Agaricomycotina</taxon>
        <taxon>Agaricomycetes</taxon>
        <taxon>Agaricomycetidae</taxon>
        <taxon>Boletales</taxon>
        <taxon>Boletineae</taxon>
        <taxon>Boletaceae</taxon>
        <taxon>Boletoideae</taxon>
        <taxon>Boletus</taxon>
    </lineage>
</organism>